<keyword evidence="3" id="KW-0472">Membrane</keyword>
<dbReference type="Proteomes" id="UP001597285">
    <property type="component" value="Unassembled WGS sequence"/>
</dbReference>
<proteinExistence type="predicted"/>
<gene>
    <name evidence="4" type="ORF">ACFSBK_05735</name>
</gene>
<evidence type="ECO:0000256" key="2">
    <source>
        <dbReference type="SAM" id="MobiDB-lite"/>
    </source>
</evidence>
<evidence type="ECO:0000256" key="1">
    <source>
        <dbReference type="SAM" id="Coils"/>
    </source>
</evidence>
<evidence type="ECO:0000313" key="4">
    <source>
        <dbReference type="EMBL" id="MFD1799349.1"/>
    </source>
</evidence>
<accession>A0ABW4NLS4</accession>
<comment type="caution">
    <text evidence="4">The sequence shown here is derived from an EMBL/GenBank/DDBJ whole genome shotgun (WGS) entry which is preliminary data.</text>
</comment>
<organism evidence="4 5">
    <name type="scientific">Carnobacterium antarcticum</name>
    <dbReference type="NCBI Taxonomy" id="2126436"/>
    <lineage>
        <taxon>Bacteria</taxon>
        <taxon>Bacillati</taxon>
        <taxon>Bacillota</taxon>
        <taxon>Bacilli</taxon>
        <taxon>Lactobacillales</taxon>
        <taxon>Carnobacteriaceae</taxon>
        <taxon>Carnobacterium</taxon>
    </lineage>
</organism>
<name>A0ABW4NLS4_9LACT</name>
<feature type="compositionally biased region" description="Basic and acidic residues" evidence="2">
    <location>
        <begin position="79"/>
        <end position="93"/>
    </location>
</feature>
<sequence>MKEVEAPSLDNHEKRIYKLEQSNEDIQKNIKELKDSVLINQAQSAERSKIMMSQNESLMKQNERLSEQMGSVFNTVTTTREKEAERSSEMKKLSTDTRMKLLAMVFGGGSAGYLVIQTILNLLGK</sequence>
<reference evidence="5" key="1">
    <citation type="journal article" date="2019" name="Int. J. Syst. Evol. Microbiol.">
        <title>The Global Catalogue of Microorganisms (GCM) 10K type strain sequencing project: providing services to taxonomists for standard genome sequencing and annotation.</title>
        <authorList>
            <consortium name="The Broad Institute Genomics Platform"/>
            <consortium name="The Broad Institute Genome Sequencing Center for Infectious Disease"/>
            <person name="Wu L."/>
            <person name="Ma J."/>
        </authorList>
    </citation>
    <scope>NUCLEOTIDE SEQUENCE [LARGE SCALE GENOMIC DNA]</scope>
    <source>
        <strain evidence="5">KCTC 42143</strain>
    </source>
</reference>
<feature type="region of interest" description="Disordered" evidence="2">
    <location>
        <begin position="65"/>
        <end position="93"/>
    </location>
</feature>
<feature type="transmembrane region" description="Helical" evidence="3">
    <location>
        <begin position="101"/>
        <end position="123"/>
    </location>
</feature>
<keyword evidence="3" id="KW-1133">Transmembrane helix</keyword>
<feature type="compositionally biased region" description="Polar residues" evidence="2">
    <location>
        <begin position="68"/>
        <end position="78"/>
    </location>
</feature>
<feature type="coiled-coil region" evidence="1">
    <location>
        <begin position="9"/>
        <end position="36"/>
    </location>
</feature>
<keyword evidence="1" id="KW-0175">Coiled coil</keyword>
<protein>
    <submittedName>
        <fullName evidence="4">Uncharacterized protein</fullName>
    </submittedName>
</protein>
<dbReference type="EMBL" id="JBHUFF010000013">
    <property type="protein sequence ID" value="MFD1799349.1"/>
    <property type="molecule type" value="Genomic_DNA"/>
</dbReference>
<dbReference type="RefSeq" id="WP_058918449.1">
    <property type="nucleotide sequence ID" value="NZ_JBHSQC010000025.1"/>
</dbReference>
<keyword evidence="3" id="KW-0812">Transmembrane</keyword>
<evidence type="ECO:0000313" key="5">
    <source>
        <dbReference type="Proteomes" id="UP001597285"/>
    </source>
</evidence>
<keyword evidence="5" id="KW-1185">Reference proteome</keyword>
<evidence type="ECO:0000256" key="3">
    <source>
        <dbReference type="SAM" id="Phobius"/>
    </source>
</evidence>